<protein>
    <submittedName>
        <fullName evidence="1">GAF domain-containing protein</fullName>
    </submittedName>
</protein>
<proteinExistence type="predicted"/>
<dbReference type="RefSeq" id="WP_354636058.1">
    <property type="nucleotide sequence ID" value="NZ_CP159837.1"/>
</dbReference>
<sequence length="663" mass="76274">MLTVYFLAPTKLDAKGLTLDKLIVSQNFKLISLVCHKPGYIDESITLSVNSVLYPEPRLIKFWLNSQGLKVSVAEQLTDKLSKLSNFLPSSVTPEKIIADQLSDAEQLESLMKKLNLDHYRVKGFLLWEAFDVTVEQQMQQVIQRLTGRESILRPEGFRQLDREMRSLFLADKTLFLSAEQDPARLFSETEFQELSVISYSLEFLQGSHFQKAADSNQICQIPDLRLDAPTECDRQLLESGVRSLLLIPLVIGISHNYENYDENHQQPMGLVVLTSSQPNHFNQGDLHNAKQLISPFTAALRQALQQRTTSFNNIHPSVEARFLQEAERRSWGLPPEPIVFKNVYPLYGISDIRGSSQERNRAIQKDLLAQYGLGIKIVDAVCEYQNSDLVQQMRLDLLEQIEHLKEGITVDSEVTATEYLQNNLEIYFDYFAECGIPAAEAVQAYTEACANEHQCVYQARARYDEAVNQINQCLRETWESWQEKMQKIIPHYCDIECTDGIDHMIYVGKSIHGDFCLFHLRSLRYEQLKAVCDCARTAFKIQQDYDTQLKLTHLVLVQDTSIDIFHDEKTERLFDVGGTRDTRYEIVKKRIDKGVDQRSQERITQPGMLTLVYSTNKEWEEYQKYLCYLSREGWVEPKIQSGNVEPLQGVTGLKFARVRVLP</sequence>
<evidence type="ECO:0000313" key="1">
    <source>
        <dbReference type="EMBL" id="XCM39217.1"/>
    </source>
</evidence>
<dbReference type="InterPro" id="IPR029016">
    <property type="entry name" value="GAF-like_dom_sf"/>
</dbReference>
<organism evidence="1">
    <name type="scientific">Planktothricoides raciborskii GIHE-MW2</name>
    <dbReference type="NCBI Taxonomy" id="2792601"/>
    <lineage>
        <taxon>Bacteria</taxon>
        <taxon>Bacillati</taxon>
        <taxon>Cyanobacteriota</taxon>
        <taxon>Cyanophyceae</taxon>
        <taxon>Oscillatoriophycideae</taxon>
        <taxon>Oscillatoriales</taxon>
        <taxon>Oscillatoriaceae</taxon>
        <taxon>Planktothricoides</taxon>
    </lineage>
</organism>
<dbReference type="SUPFAM" id="SSF55781">
    <property type="entry name" value="GAF domain-like"/>
    <property type="match status" value="1"/>
</dbReference>
<dbReference type="Gene3D" id="3.30.450.40">
    <property type="match status" value="1"/>
</dbReference>
<dbReference type="AlphaFoldDB" id="A0AAU8JKB6"/>
<name>A0AAU8JKB6_9CYAN</name>
<dbReference type="EMBL" id="CP159837">
    <property type="protein sequence ID" value="XCM39217.1"/>
    <property type="molecule type" value="Genomic_DNA"/>
</dbReference>
<gene>
    <name evidence="1" type="ORF">ABWT76_002122</name>
</gene>
<accession>A0AAU8JKB6</accession>
<reference evidence="1" key="1">
    <citation type="submission" date="2024-07" db="EMBL/GenBank/DDBJ databases">
        <authorList>
            <person name="Kim Y.J."/>
            <person name="Jeong J.Y."/>
        </authorList>
    </citation>
    <scope>NUCLEOTIDE SEQUENCE</scope>
    <source>
        <strain evidence="1">GIHE-MW2</strain>
    </source>
</reference>